<gene>
    <name evidence="1" type="ORF">HNQ79_002184</name>
</gene>
<reference evidence="1 2" key="1">
    <citation type="submission" date="2020-08" db="EMBL/GenBank/DDBJ databases">
        <title>Genomic Encyclopedia of Type Strains, Phase IV (KMG-IV): sequencing the most valuable type-strain genomes for metagenomic binning, comparative biology and taxonomic classification.</title>
        <authorList>
            <person name="Goeker M."/>
        </authorList>
    </citation>
    <scope>NUCLEOTIDE SEQUENCE [LARGE SCALE GENOMIC DNA]</scope>
    <source>
        <strain evidence="1 2">DSM 40141</strain>
    </source>
</reference>
<dbReference type="EMBL" id="JACHEM010000004">
    <property type="protein sequence ID" value="MBB6435727.1"/>
    <property type="molecule type" value="Genomic_DNA"/>
</dbReference>
<accession>A0A7X0HG73</accession>
<dbReference type="AlphaFoldDB" id="A0A7X0HG73"/>
<evidence type="ECO:0000313" key="2">
    <source>
        <dbReference type="Proteomes" id="UP000540423"/>
    </source>
</evidence>
<dbReference type="Proteomes" id="UP000540423">
    <property type="component" value="Unassembled WGS sequence"/>
</dbReference>
<protein>
    <submittedName>
        <fullName evidence="1">Uncharacterized protein</fullName>
    </submittedName>
</protein>
<sequence>MPALLLLSAAVVLGFEKFVDWHYGAPGAIGVLLICIGVKARSPACAGVGATVLTLQVIGPGVT</sequence>
<evidence type="ECO:0000313" key="1">
    <source>
        <dbReference type="EMBL" id="MBB6435727.1"/>
    </source>
</evidence>
<keyword evidence="2" id="KW-1185">Reference proteome</keyword>
<comment type="caution">
    <text evidence="1">The sequence shown here is derived from an EMBL/GenBank/DDBJ whole genome shotgun (WGS) entry which is preliminary data.</text>
</comment>
<name>A0A7X0HG73_9ACTN</name>
<organism evidence="1 2">
    <name type="scientific">Streptomyces candidus</name>
    <dbReference type="NCBI Taxonomy" id="67283"/>
    <lineage>
        <taxon>Bacteria</taxon>
        <taxon>Bacillati</taxon>
        <taxon>Actinomycetota</taxon>
        <taxon>Actinomycetes</taxon>
        <taxon>Kitasatosporales</taxon>
        <taxon>Streptomycetaceae</taxon>
        <taxon>Streptomyces</taxon>
    </lineage>
</organism>
<proteinExistence type="predicted"/>
<dbReference type="RefSeq" id="WP_185029454.1">
    <property type="nucleotide sequence ID" value="NZ_BNBN01000007.1"/>
</dbReference>